<protein>
    <submittedName>
        <fullName evidence="2">Uncharacterized protein</fullName>
    </submittedName>
</protein>
<evidence type="ECO:0000313" key="2">
    <source>
        <dbReference type="EMBL" id="KAJ8344957.1"/>
    </source>
</evidence>
<accession>A0A9Q1ETV2</accession>
<feature type="region of interest" description="Disordered" evidence="1">
    <location>
        <begin position="1"/>
        <end position="65"/>
    </location>
</feature>
<organism evidence="2 3">
    <name type="scientific">Synaphobranchus kaupii</name>
    <name type="common">Kaup's arrowtooth eel</name>
    <dbReference type="NCBI Taxonomy" id="118154"/>
    <lineage>
        <taxon>Eukaryota</taxon>
        <taxon>Metazoa</taxon>
        <taxon>Chordata</taxon>
        <taxon>Craniata</taxon>
        <taxon>Vertebrata</taxon>
        <taxon>Euteleostomi</taxon>
        <taxon>Actinopterygii</taxon>
        <taxon>Neopterygii</taxon>
        <taxon>Teleostei</taxon>
        <taxon>Anguilliformes</taxon>
        <taxon>Synaphobranchidae</taxon>
        <taxon>Synaphobranchus</taxon>
    </lineage>
</organism>
<feature type="compositionally biased region" description="Basic and acidic residues" evidence="1">
    <location>
        <begin position="1"/>
        <end position="12"/>
    </location>
</feature>
<comment type="caution">
    <text evidence="2">The sequence shown here is derived from an EMBL/GenBank/DDBJ whole genome shotgun (WGS) entry which is preliminary data.</text>
</comment>
<name>A0A9Q1ETV2_SYNKA</name>
<keyword evidence="3" id="KW-1185">Reference proteome</keyword>
<proteinExistence type="predicted"/>
<dbReference type="AlphaFoldDB" id="A0A9Q1ETV2"/>
<evidence type="ECO:0000256" key="1">
    <source>
        <dbReference type="SAM" id="MobiDB-lite"/>
    </source>
</evidence>
<evidence type="ECO:0000313" key="3">
    <source>
        <dbReference type="Proteomes" id="UP001152622"/>
    </source>
</evidence>
<reference evidence="2" key="1">
    <citation type="journal article" date="2023" name="Science">
        <title>Genome structures resolve the early diversification of teleost fishes.</title>
        <authorList>
            <person name="Parey E."/>
            <person name="Louis A."/>
            <person name="Montfort J."/>
            <person name="Bouchez O."/>
            <person name="Roques C."/>
            <person name="Iampietro C."/>
            <person name="Lluch J."/>
            <person name="Castinel A."/>
            <person name="Donnadieu C."/>
            <person name="Desvignes T."/>
            <person name="Floi Bucao C."/>
            <person name="Jouanno E."/>
            <person name="Wen M."/>
            <person name="Mejri S."/>
            <person name="Dirks R."/>
            <person name="Jansen H."/>
            <person name="Henkel C."/>
            <person name="Chen W.J."/>
            <person name="Zahm M."/>
            <person name="Cabau C."/>
            <person name="Klopp C."/>
            <person name="Thompson A.W."/>
            <person name="Robinson-Rechavi M."/>
            <person name="Braasch I."/>
            <person name="Lecointre G."/>
            <person name="Bobe J."/>
            <person name="Postlethwait J.H."/>
            <person name="Berthelot C."/>
            <person name="Roest Crollius H."/>
            <person name="Guiguen Y."/>
        </authorList>
    </citation>
    <scope>NUCLEOTIDE SEQUENCE</scope>
    <source>
        <strain evidence="2">WJC10195</strain>
    </source>
</reference>
<gene>
    <name evidence="2" type="ORF">SKAU_G00291500</name>
</gene>
<sequence>MPIFAHPDDQSKRSATRSPEPPQGCLEVRTSRTERFQQGAPCSPSPTQACSSPCVPGEYRQTGQGKDNKALGCFMGPNLWLYLGAEQVVRIRWQLGRSAPEGEGSPSCQNAEL</sequence>
<dbReference type="EMBL" id="JAINUF010000012">
    <property type="protein sequence ID" value="KAJ8344957.1"/>
    <property type="molecule type" value="Genomic_DNA"/>
</dbReference>
<dbReference type="Proteomes" id="UP001152622">
    <property type="component" value="Chromosome 12"/>
</dbReference>